<dbReference type="Pfam" id="PF18199">
    <property type="entry name" value="Dynein_C"/>
    <property type="match status" value="2"/>
</dbReference>
<evidence type="ECO:0000256" key="9">
    <source>
        <dbReference type="ARBA" id="ARBA00023054"/>
    </source>
</evidence>
<dbReference type="KEGG" id="bgt:106068275"/>
<proteinExistence type="inferred from homology"/>
<dbReference type="Pfam" id="PF12781">
    <property type="entry name" value="AAA_9"/>
    <property type="match status" value="2"/>
</dbReference>
<dbReference type="VEuPathDB" id="VectorBase:BGLB016897"/>
<feature type="domain" description="Dynein heavy chain ATP-binding dynein motor region" evidence="17">
    <location>
        <begin position="396"/>
        <end position="517"/>
    </location>
</feature>
<dbReference type="GO" id="GO:0008569">
    <property type="term" value="F:minus-end-directed microtubule motor activity"/>
    <property type="evidence" value="ECO:0007669"/>
    <property type="project" value="InterPro"/>
</dbReference>
<feature type="domain" description="Dynein heavy chain AAA lid" evidence="18">
    <location>
        <begin position="969"/>
        <end position="1093"/>
    </location>
</feature>
<comment type="subcellular location">
    <subcellularLocation>
        <location evidence="1">Cytoplasm</location>
        <location evidence="1">Cytoskeleton</location>
        <location evidence="1">Cilium axoneme</location>
    </subcellularLocation>
</comment>
<dbReference type="InterPro" id="IPR042219">
    <property type="entry name" value="AAA_lid_11_sf"/>
</dbReference>
<dbReference type="GO" id="GO:0005874">
    <property type="term" value="C:microtubule"/>
    <property type="evidence" value="ECO:0007669"/>
    <property type="project" value="UniProtKB-KW"/>
</dbReference>
<feature type="domain" description="Dynein heavy chain C-terminal" evidence="19">
    <location>
        <begin position="1099"/>
        <end position="1263"/>
    </location>
</feature>
<evidence type="ECO:0008006" key="22">
    <source>
        <dbReference type="Google" id="ProtNLM"/>
    </source>
</evidence>
<evidence type="ECO:0000259" key="15">
    <source>
        <dbReference type="Pfam" id="PF03028"/>
    </source>
</evidence>
<dbReference type="FunFam" id="1.20.1270.280:FF:000002">
    <property type="entry name" value="Dynein heavy chain 5, axonemal"/>
    <property type="match status" value="1"/>
</dbReference>
<dbReference type="Pfam" id="PF03028">
    <property type="entry name" value="Dynein_heavy"/>
    <property type="match status" value="1"/>
</dbReference>
<dbReference type="Gene3D" id="3.40.50.300">
    <property type="entry name" value="P-loop containing nucleotide triphosphate hydrolases"/>
    <property type="match status" value="2"/>
</dbReference>
<keyword evidence="3" id="KW-0963">Cytoplasm</keyword>
<feature type="domain" description="Dynein heavy chain region D6 P-loop" evidence="15">
    <location>
        <begin position="728"/>
        <end position="832"/>
    </location>
</feature>
<dbReference type="Gene3D" id="6.10.140.1060">
    <property type="match status" value="1"/>
</dbReference>
<evidence type="ECO:0000256" key="12">
    <source>
        <dbReference type="ARBA" id="ARBA00023212"/>
    </source>
</evidence>
<accession>A0A2C9KAC4</accession>
<dbReference type="InterPro" id="IPR027417">
    <property type="entry name" value="P-loop_NTPase"/>
</dbReference>
<keyword evidence="8" id="KW-0243">Dynein</keyword>
<evidence type="ECO:0000256" key="2">
    <source>
        <dbReference type="ARBA" id="ARBA00008887"/>
    </source>
</evidence>
<keyword evidence="7" id="KW-0067">ATP-binding</keyword>
<dbReference type="InterPro" id="IPR041658">
    <property type="entry name" value="AAA_lid_11"/>
</dbReference>
<keyword evidence="5" id="KW-0677">Repeat</keyword>
<name>A0A2C9KAC4_BIOGL</name>
<dbReference type="GO" id="GO:0005858">
    <property type="term" value="C:axonemal dynein complex"/>
    <property type="evidence" value="ECO:0007669"/>
    <property type="project" value="TreeGrafter"/>
</dbReference>
<evidence type="ECO:0000259" key="17">
    <source>
        <dbReference type="Pfam" id="PF12781"/>
    </source>
</evidence>
<keyword evidence="6" id="KW-0547">Nucleotide-binding</keyword>
<evidence type="ECO:0000256" key="8">
    <source>
        <dbReference type="ARBA" id="ARBA00023017"/>
    </source>
</evidence>
<evidence type="ECO:0000313" key="20">
    <source>
        <dbReference type="EnsemblMetazoa" id="BGLB016897-PA"/>
    </source>
</evidence>
<keyword evidence="13" id="KW-0966">Cell projection</keyword>
<feature type="domain" description="Dynein heavy chain ATP-binding dynein motor region" evidence="17">
    <location>
        <begin position="328"/>
        <end position="379"/>
    </location>
</feature>
<evidence type="ECO:0000256" key="4">
    <source>
        <dbReference type="ARBA" id="ARBA00022701"/>
    </source>
</evidence>
<dbReference type="GO" id="GO:0051959">
    <property type="term" value="F:dynein light intermediate chain binding"/>
    <property type="evidence" value="ECO:0007669"/>
    <property type="project" value="InterPro"/>
</dbReference>
<evidence type="ECO:0000313" key="21">
    <source>
        <dbReference type="Proteomes" id="UP000076420"/>
    </source>
</evidence>
<sequence length="1365" mass="155798">MAEAAEKVKASVQKVKDRAQKIVNDIAVEKALAESKLEEAKPALQAAEDALKTIKPADIATVKKLGKPPHLIMRIMDCCLILFRKKLDIFELDSERPCPKPSWGEGLKLMGNMGFLLSLVEFNKDTITGEIVELMEPYFKMDDYTYDSALKACGNVAGLLSWTLAMAAFYAINKEVLPLKVNLVLQEGRLNVAIAELQVAQAALDEKQAELNVVQAKYDAAMGKKKNLMEDAEATRRRMEAATALIGGLGGEQARWSSQSQEFRNQIICLTGDVLICTGFLSYAGPFNQMFRNKLITTWCAELNARKIPFTKTINIVDSLVDTTTIAEWNVEGLPSDDLSVQNGIITTMATRYPLLIDPQHQGKTWIKHREKKRHLQVLPEVLMTERCHLEYQICSFKVKVGDKECDITSTFYLYITTKLANPVYSPEVSARTSIIDFTVTQKGLEDQLLGRVLVTEKRELEEERSKLAIDVVANKRKIKELEENLLFILTSIQGSLVDDPTLIEVLRNTKKTSAEVTEKLAIAAETSLEIHTAREEFRPVAARGSILYFLLCDMAMVNHMYSTSLIQFLVLFDESMARSKPNFNTQKRISNIIEYLTFAVWVYTTRSLYNQDRQLFTLLLAVKIDLARGLIKNTEFQAFIKVAFQCTVASNEKAWKHWYDKPAPEEDVIPENYGNMLDPFNKLLLIRSWCPDRTSVQARDYISNSLGTRYTEAVILDIEAMYEESKPRTPLIALLSMGSDPTNEIESLSKRVEISFQAVSMGQGQEVHARKLIGKYMEEGGWALLQNCHLCLQYLEEVLVTLTEHEHINPFFRLWITTEVHNLFSIGLLQMESSLSLTRFNHVTSDIHLAGFGVTAFMSRAAPPAVFNISCATLTQSSLNTVLTNIEVILYLCLSTWVLFRRHPRLLKCFNQKHLCSIMGIHWQDFLTNSHVLLKTGVGFIEALFNSCTGSDTYPTWEMTKCPRRSFLERRKFGPLGWNIPYEFNSSDWSASVQFIQNHLDDMDLKRGISWPTVRYMIGEVQYGGRVTDDFDKRLLNTFTKVWFGDFMFHDSFQFFKNYKISRNHLLTEVMDFIEALPAVDSPEALGLHPNADITYQTNTAKQVLDTIIQIQPKDASSGCGETRESVVYRLAEELLYKLPHDYIPWDVKDRLKKMGNLQPLNIFLRQEIDRMQRVISLVRATLTDLKLAIEGTIIMSENLRDALDNLFDARVPARWIRFSWQSSTIGFWYTDLLERNTQFANWIFQGRPVVFWMTGFFNPQGEPFTFKLEGVYIYGLFLDGAQWDRRNSRLAESQPKVLFVALPVVHMYAINSTSPKDPKLYQCPVYKKPCRTDLTYVTTIYMRTTQSPDLWILRGVAALCDIK</sequence>
<keyword evidence="10" id="KW-0969">Cilium</keyword>
<evidence type="ECO:0000259" key="18">
    <source>
        <dbReference type="Pfam" id="PF18198"/>
    </source>
</evidence>
<dbReference type="InterPro" id="IPR043160">
    <property type="entry name" value="Dynein_C_barrel"/>
</dbReference>
<dbReference type="GO" id="GO:0045505">
    <property type="term" value="F:dynein intermediate chain binding"/>
    <property type="evidence" value="ECO:0007669"/>
    <property type="project" value="InterPro"/>
</dbReference>
<evidence type="ECO:0000256" key="14">
    <source>
        <dbReference type="SAM" id="Coils"/>
    </source>
</evidence>
<evidence type="ECO:0000259" key="16">
    <source>
        <dbReference type="Pfam" id="PF12777"/>
    </source>
</evidence>
<dbReference type="InterPro" id="IPR041228">
    <property type="entry name" value="Dynein_C"/>
</dbReference>
<dbReference type="Gene3D" id="1.20.920.20">
    <property type="match status" value="1"/>
</dbReference>
<keyword evidence="9 14" id="KW-0175">Coiled coil</keyword>
<dbReference type="InterPro" id="IPR004273">
    <property type="entry name" value="Dynein_heavy_D6_P-loop"/>
</dbReference>
<dbReference type="Pfam" id="PF12777">
    <property type="entry name" value="MT"/>
    <property type="match status" value="1"/>
</dbReference>
<dbReference type="OrthoDB" id="286107at2759"/>
<dbReference type="GO" id="GO:0007018">
    <property type="term" value="P:microtubule-based movement"/>
    <property type="evidence" value="ECO:0007669"/>
    <property type="project" value="InterPro"/>
</dbReference>
<dbReference type="EnsemblMetazoa" id="BGLB016897-RA">
    <property type="protein sequence ID" value="BGLB016897-PA"/>
    <property type="gene ID" value="BGLB016897"/>
</dbReference>
<keyword evidence="12" id="KW-0206">Cytoskeleton</keyword>
<feature type="domain" description="Dynein heavy chain C-terminal" evidence="19">
    <location>
        <begin position="1271"/>
        <end position="1362"/>
    </location>
</feature>
<keyword evidence="4" id="KW-0493">Microtubule</keyword>
<evidence type="ECO:0000256" key="5">
    <source>
        <dbReference type="ARBA" id="ARBA00022737"/>
    </source>
</evidence>
<protein>
    <recommendedName>
        <fullName evidence="22">Dynein heavy chain coiled coil stalk domain-containing protein</fullName>
    </recommendedName>
</protein>
<dbReference type="VEuPathDB" id="VectorBase:BGLAX_051659"/>
<dbReference type="PANTHER" id="PTHR46532">
    <property type="entry name" value="MALE FERTILITY FACTOR KL5"/>
    <property type="match status" value="1"/>
</dbReference>
<dbReference type="InterPro" id="IPR026983">
    <property type="entry name" value="DHC"/>
</dbReference>
<dbReference type="STRING" id="6526.A0A2C9KAC4"/>
<evidence type="ECO:0000259" key="19">
    <source>
        <dbReference type="Pfam" id="PF18199"/>
    </source>
</evidence>
<dbReference type="Proteomes" id="UP000076420">
    <property type="component" value="Unassembled WGS sequence"/>
</dbReference>
<reference evidence="20" key="1">
    <citation type="submission" date="2020-05" db="UniProtKB">
        <authorList>
            <consortium name="EnsemblMetazoa"/>
        </authorList>
    </citation>
    <scope>IDENTIFICATION</scope>
    <source>
        <strain evidence="20">BB02</strain>
    </source>
</reference>
<dbReference type="Gene3D" id="3.10.490.20">
    <property type="match status" value="1"/>
</dbReference>
<dbReference type="Pfam" id="PF18198">
    <property type="entry name" value="AAA_lid_11"/>
    <property type="match status" value="1"/>
</dbReference>
<dbReference type="Gene3D" id="1.20.1270.280">
    <property type="match status" value="1"/>
</dbReference>
<dbReference type="PANTHER" id="PTHR46532:SF4">
    <property type="entry name" value="AAA+ ATPASE DOMAIN-CONTAINING PROTEIN"/>
    <property type="match status" value="1"/>
</dbReference>
<evidence type="ECO:0000256" key="1">
    <source>
        <dbReference type="ARBA" id="ARBA00004430"/>
    </source>
</evidence>
<dbReference type="Gene3D" id="1.10.8.1220">
    <property type="match status" value="1"/>
</dbReference>
<comment type="similarity">
    <text evidence="2">Belongs to the dynein heavy chain family.</text>
</comment>
<dbReference type="FunFam" id="3.40.50.300:FF:000320">
    <property type="entry name" value="Dynein, axonemal, heavy chain 5"/>
    <property type="match status" value="1"/>
</dbReference>
<dbReference type="Gene3D" id="1.10.8.720">
    <property type="entry name" value="Region D6 of dynein motor"/>
    <property type="match status" value="1"/>
</dbReference>
<dbReference type="FunFam" id="1.10.8.1220:FF:000001">
    <property type="entry name" value="Dynein axonemal heavy chain 5"/>
    <property type="match status" value="1"/>
</dbReference>
<feature type="coiled-coil region" evidence="14">
    <location>
        <begin position="190"/>
        <end position="245"/>
    </location>
</feature>
<evidence type="ECO:0000256" key="7">
    <source>
        <dbReference type="ARBA" id="ARBA00022840"/>
    </source>
</evidence>
<evidence type="ECO:0000256" key="3">
    <source>
        <dbReference type="ARBA" id="ARBA00022490"/>
    </source>
</evidence>
<evidence type="ECO:0000256" key="10">
    <source>
        <dbReference type="ARBA" id="ARBA00023069"/>
    </source>
</evidence>
<evidence type="ECO:0000256" key="6">
    <source>
        <dbReference type="ARBA" id="ARBA00022741"/>
    </source>
</evidence>
<dbReference type="GO" id="GO:0005524">
    <property type="term" value="F:ATP binding"/>
    <property type="evidence" value="ECO:0007669"/>
    <property type="project" value="UniProtKB-KW"/>
</dbReference>
<keyword evidence="11" id="KW-0505">Motor protein</keyword>
<evidence type="ECO:0000256" key="11">
    <source>
        <dbReference type="ARBA" id="ARBA00023175"/>
    </source>
</evidence>
<organism evidence="20 21">
    <name type="scientific">Biomphalaria glabrata</name>
    <name type="common">Bloodfluke planorb</name>
    <name type="synonym">Freshwater snail</name>
    <dbReference type="NCBI Taxonomy" id="6526"/>
    <lineage>
        <taxon>Eukaryota</taxon>
        <taxon>Metazoa</taxon>
        <taxon>Spiralia</taxon>
        <taxon>Lophotrochozoa</taxon>
        <taxon>Mollusca</taxon>
        <taxon>Gastropoda</taxon>
        <taxon>Heterobranchia</taxon>
        <taxon>Euthyneura</taxon>
        <taxon>Panpulmonata</taxon>
        <taxon>Hygrophila</taxon>
        <taxon>Lymnaeoidea</taxon>
        <taxon>Planorbidae</taxon>
        <taxon>Biomphalaria</taxon>
    </lineage>
</organism>
<evidence type="ECO:0000256" key="13">
    <source>
        <dbReference type="ARBA" id="ARBA00023273"/>
    </source>
</evidence>
<gene>
    <name evidence="20" type="primary">106068275</name>
</gene>
<dbReference type="InterPro" id="IPR024743">
    <property type="entry name" value="Dynein_HC_stalk"/>
</dbReference>
<feature type="domain" description="Dynein heavy chain coiled coil stalk" evidence="16">
    <location>
        <begin position="6"/>
        <end position="299"/>
    </location>
</feature>
<dbReference type="InterPro" id="IPR035706">
    <property type="entry name" value="AAA_9"/>
</dbReference>